<protein>
    <submittedName>
        <fullName evidence="1">Uncharacterized protein</fullName>
    </submittedName>
</protein>
<dbReference type="EMBL" id="JARKIF010000084">
    <property type="protein sequence ID" value="KAJ7605022.1"/>
    <property type="molecule type" value="Genomic_DNA"/>
</dbReference>
<dbReference type="Proteomes" id="UP001221142">
    <property type="component" value="Unassembled WGS sequence"/>
</dbReference>
<reference evidence="1" key="1">
    <citation type="submission" date="2023-03" db="EMBL/GenBank/DDBJ databases">
        <title>Massive genome expansion in bonnet fungi (Mycena s.s.) driven by repeated elements and novel gene families across ecological guilds.</title>
        <authorList>
            <consortium name="Lawrence Berkeley National Laboratory"/>
            <person name="Harder C.B."/>
            <person name="Miyauchi S."/>
            <person name="Viragh M."/>
            <person name="Kuo A."/>
            <person name="Thoen E."/>
            <person name="Andreopoulos B."/>
            <person name="Lu D."/>
            <person name="Skrede I."/>
            <person name="Drula E."/>
            <person name="Henrissat B."/>
            <person name="Morin E."/>
            <person name="Kohler A."/>
            <person name="Barry K."/>
            <person name="LaButti K."/>
            <person name="Morin E."/>
            <person name="Salamov A."/>
            <person name="Lipzen A."/>
            <person name="Mereny Z."/>
            <person name="Hegedus B."/>
            <person name="Baldrian P."/>
            <person name="Stursova M."/>
            <person name="Weitz H."/>
            <person name="Taylor A."/>
            <person name="Grigoriev I.V."/>
            <person name="Nagy L.G."/>
            <person name="Martin F."/>
            <person name="Kauserud H."/>
        </authorList>
    </citation>
    <scope>NUCLEOTIDE SEQUENCE</scope>
    <source>
        <strain evidence="1">9284</strain>
    </source>
</reference>
<gene>
    <name evidence="1" type="ORF">FB45DRAFT_954540</name>
</gene>
<accession>A0AAD7F6I2</accession>
<dbReference type="AlphaFoldDB" id="A0AAD7F6I2"/>
<keyword evidence="2" id="KW-1185">Reference proteome</keyword>
<sequence>MAHYGSDVRVFQHRYKSCCSVGKPHIIVRDAPLTPTPGCDAYLNPTPSAGEEAGGHWKRVACRLRCSWKGTCGPRNGGCWGDPERNASTPHSPPQAHLRLYPLVLPFQFRANGTRVTIQTVPAPECASHRLHYCLCDSAPSINMSLCMGTTSLAYARCCCRRWWC</sequence>
<evidence type="ECO:0000313" key="2">
    <source>
        <dbReference type="Proteomes" id="UP001221142"/>
    </source>
</evidence>
<organism evidence="1 2">
    <name type="scientific">Roridomyces roridus</name>
    <dbReference type="NCBI Taxonomy" id="1738132"/>
    <lineage>
        <taxon>Eukaryota</taxon>
        <taxon>Fungi</taxon>
        <taxon>Dikarya</taxon>
        <taxon>Basidiomycota</taxon>
        <taxon>Agaricomycotina</taxon>
        <taxon>Agaricomycetes</taxon>
        <taxon>Agaricomycetidae</taxon>
        <taxon>Agaricales</taxon>
        <taxon>Marasmiineae</taxon>
        <taxon>Mycenaceae</taxon>
        <taxon>Roridomyces</taxon>
    </lineage>
</organism>
<name>A0AAD7F6I2_9AGAR</name>
<proteinExistence type="predicted"/>
<evidence type="ECO:0000313" key="1">
    <source>
        <dbReference type="EMBL" id="KAJ7605022.1"/>
    </source>
</evidence>
<comment type="caution">
    <text evidence="1">The sequence shown here is derived from an EMBL/GenBank/DDBJ whole genome shotgun (WGS) entry which is preliminary data.</text>
</comment>